<name>A0A0J9TI58_PLAVI</name>
<keyword evidence="1" id="KW-1133">Transmembrane helix</keyword>
<sequence length="314" mass="36717">MLQYLFNDKDKGYDFFDNIVDYIEKEDKAKNACASDKSCSCCVSYSFMFEYMFENAEEAKSICEQFVKLFGLLTFLSEKKYDKINYKKEGAFLNYWTNMQISNNMNNKYTCVKAFYDDMENPCMEIFPVDSLSAFSYDIDKDDINNLNILYDLYKKYNKIYSIITNPLGKPEELKPYCCENCFDGYKLIRSKCIGLQNKFCDQLNNFKQMYESLYPIVEGNGNEFLEHFKRLPDDNNISIITTSVLGSAVGLTSLYFLLHKFTPLRQLLNSQKNILPKAQGNNHDGMGQISLIGHEDEQLNYQKEKYNIKYYSV</sequence>
<evidence type="ECO:0008006" key="4">
    <source>
        <dbReference type="Google" id="ProtNLM"/>
    </source>
</evidence>
<dbReference type="EMBL" id="KQ235011">
    <property type="protein sequence ID" value="KMZ94934.1"/>
    <property type="molecule type" value="Genomic_DNA"/>
</dbReference>
<keyword evidence="1" id="KW-0472">Membrane</keyword>
<gene>
    <name evidence="2" type="ORF">PVMG_06050</name>
</gene>
<evidence type="ECO:0000256" key="1">
    <source>
        <dbReference type="SAM" id="Phobius"/>
    </source>
</evidence>
<accession>A0A0J9TI58</accession>
<protein>
    <recommendedName>
        <fullName evidence="4">VIR protein</fullName>
    </recommendedName>
</protein>
<dbReference type="Proteomes" id="UP000053776">
    <property type="component" value="Unassembled WGS sequence"/>
</dbReference>
<dbReference type="AlphaFoldDB" id="A0A0J9TI58"/>
<organism evidence="2 3">
    <name type="scientific">Plasmodium vivax Mauritania I</name>
    <dbReference type="NCBI Taxonomy" id="1035515"/>
    <lineage>
        <taxon>Eukaryota</taxon>
        <taxon>Sar</taxon>
        <taxon>Alveolata</taxon>
        <taxon>Apicomplexa</taxon>
        <taxon>Aconoidasida</taxon>
        <taxon>Haemosporida</taxon>
        <taxon>Plasmodiidae</taxon>
        <taxon>Plasmodium</taxon>
        <taxon>Plasmodium (Plasmodium)</taxon>
    </lineage>
</organism>
<reference evidence="2 3" key="1">
    <citation type="submission" date="2011-08" db="EMBL/GenBank/DDBJ databases">
        <title>The Genome Sequence of Plasmodium vivax Mauritania I.</title>
        <authorList>
            <consortium name="The Broad Institute Genome Sequencing Platform"/>
            <consortium name="The Broad Institute Genome Sequencing Center for Infectious Disease"/>
            <person name="Neafsey D."/>
            <person name="Carlton J."/>
            <person name="Barnwell J."/>
            <person name="Collins W."/>
            <person name="Escalante A."/>
            <person name="Mullikin J."/>
            <person name="Saul A."/>
            <person name="Guigo R."/>
            <person name="Camara F."/>
            <person name="Young S.K."/>
            <person name="Zeng Q."/>
            <person name="Gargeya S."/>
            <person name="Fitzgerald M."/>
            <person name="Haas B."/>
            <person name="Abouelleil A."/>
            <person name="Alvarado L."/>
            <person name="Arachchi H.M."/>
            <person name="Berlin A."/>
            <person name="Brown A."/>
            <person name="Chapman S.B."/>
            <person name="Chen Z."/>
            <person name="Dunbar C."/>
            <person name="Freedman E."/>
            <person name="Gearin G."/>
            <person name="Gellesch M."/>
            <person name="Goldberg J."/>
            <person name="Griggs A."/>
            <person name="Gujja S."/>
            <person name="Heiman D."/>
            <person name="Howarth C."/>
            <person name="Larson L."/>
            <person name="Lui A."/>
            <person name="MacDonald P.J.P."/>
            <person name="Montmayeur A."/>
            <person name="Murphy C."/>
            <person name="Neiman D."/>
            <person name="Pearson M."/>
            <person name="Priest M."/>
            <person name="Roberts A."/>
            <person name="Saif S."/>
            <person name="Shea T."/>
            <person name="Shenoy N."/>
            <person name="Sisk P."/>
            <person name="Stolte C."/>
            <person name="Sykes S."/>
            <person name="Wortman J."/>
            <person name="Nusbaum C."/>
            <person name="Birren B."/>
        </authorList>
    </citation>
    <scope>NUCLEOTIDE SEQUENCE [LARGE SCALE GENOMIC DNA]</scope>
    <source>
        <strain evidence="2 3">Mauritania I</strain>
    </source>
</reference>
<evidence type="ECO:0000313" key="3">
    <source>
        <dbReference type="Proteomes" id="UP000053776"/>
    </source>
</evidence>
<evidence type="ECO:0000313" key="2">
    <source>
        <dbReference type="EMBL" id="KMZ94934.1"/>
    </source>
</evidence>
<proteinExistence type="predicted"/>
<keyword evidence="1" id="KW-0812">Transmembrane</keyword>
<feature type="transmembrane region" description="Helical" evidence="1">
    <location>
        <begin position="238"/>
        <end position="259"/>
    </location>
</feature>